<feature type="transmembrane region" description="Helical" evidence="6">
    <location>
        <begin position="421"/>
        <end position="438"/>
    </location>
</feature>
<keyword evidence="2" id="KW-1003">Cell membrane</keyword>
<feature type="transmembrane region" description="Helical" evidence="6">
    <location>
        <begin position="191"/>
        <end position="216"/>
    </location>
</feature>
<feature type="transmembrane region" description="Helical" evidence="6">
    <location>
        <begin position="121"/>
        <end position="140"/>
    </location>
</feature>
<dbReference type="Pfam" id="PF13726">
    <property type="entry name" value="Na_H_antiport_2"/>
    <property type="match status" value="1"/>
</dbReference>
<reference evidence="9" key="1">
    <citation type="submission" date="2020-04" db="EMBL/GenBank/DDBJ databases">
        <title>Description of Shewanella salipaludis sp. nov., isolated from a salt marsh.</title>
        <authorList>
            <person name="Park S."/>
            <person name="Yoon J.-H."/>
        </authorList>
    </citation>
    <scope>NUCLEOTIDE SEQUENCE</scope>
    <source>
        <strain evidence="9">SHSM-M6</strain>
    </source>
</reference>
<dbReference type="Pfam" id="PF03553">
    <property type="entry name" value="Na_H_antiporter"/>
    <property type="match status" value="1"/>
</dbReference>
<evidence type="ECO:0000259" key="8">
    <source>
        <dbReference type="Pfam" id="PF13726"/>
    </source>
</evidence>
<feature type="transmembrane region" description="Helical" evidence="6">
    <location>
        <begin position="237"/>
        <end position="254"/>
    </location>
</feature>
<protein>
    <submittedName>
        <fullName evidence="9">Na+/H+ antiporter family protein</fullName>
    </submittedName>
</protein>
<evidence type="ECO:0000313" key="9">
    <source>
        <dbReference type="EMBL" id="NMH64302.1"/>
    </source>
</evidence>
<dbReference type="InterPro" id="IPR052576">
    <property type="entry name" value="AA_Transporter-Related"/>
</dbReference>
<keyword evidence="5 6" id="KW-0472">Membrane</keyword>
<feature type="transmembrane region" description="Helical" evidence="6">
    <location>
        <begin position="99"/>
        <end position="115"/>
    </location>
</feature>
<evidence type="ECO:0000256" key="4">
    <source>
        <dbReference type="ARBA" id="ARBA00022989"/>
    </source>
</evidence>
<evidence type="ECO:0000313" key="10">
    <source>
        <dbReference type="Proteomes" id="UP000737113"/>
    </source>
</evidence>
<dbReference type="EMBL" id="JAAXYH010000002">
    <property type="protein sequence ID" value="NMH64302.1"/>
    <property type="molecule type" value="Genomic_DNA"/>
</dbReference>
<feature type="transmembrane region" description="Helical" evidence="6">
    <location>
        <begin position="361"/>
        <end position="386"/>
    </location>
</feature>
<evidence type="ECO:0000256" key="3">
    <source>
        <dbReference type="ARBA" id="ARBA00022692"/>
    </source>
</evidence>
<feature type="domain" description="Putative Na+/H+ antiporter N-terminal" evidence="8">
    <location>
        <begin position="2"/>
        <end position="87"/>
    </location>
</feature>
<evidence type="ECO:0000256" key="1">
    <source>
        <dbReference type="ARBA" id="ARBA00004651"/>
    </source>
</evidence>
<evidence type="ECO:0000256" key="6">
    <source>
        <dbReference type="SAM" id="Phobius"/>
    </source>
</evidence>
<evidence type="ECO:0000259" key="7">
    <source>
        <dbReference type="Pfam" id="PF03553"/>
    </source>
</evidence>
<gene>
    <name evidence="9" type="ORF">HC757_03855</name>
</gene>
<feature type="transmembrane region" description="Helical" evidence="6">
    <location>
        <begin position="260"/>
        <end position="279"/>
    </location>
</feature>
<dbReference type="AlphaFoldDB" id="A0A972FRA6"/>
<feature type="transmembrane region" description="Helical" evidence="6">
    <location>
        <begin position="147"/>
        <end position="171"/>
    </location>
</feature>
<dbReference type="InterPro" id="IPR032813">
    <property type="entry name" value="Na_H_antiport_N"/>
</dbReference>
<feature type="domain" description="Na+/H+ antiporter NhaC-like C-terminal" evidence="7">
    <location>
        <begin position="150"/>
        <end position="433"/>
    </location>
</feature>
<dbReference type="PRINTS" id="PR00173">
    <property type="entry name" value="EDTRNSPORT"/>
</dbReference>
<comment type="subcellular location">
    <subcellularLocation>
        <location evidence="1">Cell membrane</location>
        <topology evidence="1">Multi-pass membrane protein</topology>
    </subcellularLocation>
</comment>
<dbReference type="PANTHER" id="PTHR37821">
    <property type="entry name" value="AMINO ACID TRANSPORTER YUIF-RELATED"/>
    <property type="match status" value="1"/>
</dbReference>
<keyword evidence="4 6" id="KW-1133">Transmembrane helix</keyword>
<dbReference type="InterPro" id="IPR018461">
    <property type="entry name" value="Na/H_Antiport_NhaC-like_C"/>
</dbReference>
<keyword evidence="3 6" id="KW-0812">Transmembrane</keyword>
<keyword evidence="10" id="KW-1185">Reference proteome</keyword>
<dbReference type="Proteomes" id="UP000737113">
    <property type="component" value="Unassembled WGS sequence"/>
</dbReference>
<evidence type="ECO:0000256" key="2">
    <source>
        <dbReference type="ARBA" id="ARBA00022475"/>
    </source>
</evidence>
<feature type="transmembrane region" description="Helical" evidence="6">
    <location>
        <begin position="57"/>
        <end position="79"/>
    </location>
</feature>
<organism evidence="9 10">
    <name type="scientific">Shewanella salipaludis</name>
    <dbReference type="NCBI Taxonomy" id="2723052"/>
    <lineage>
        <taxon>Bacteria</taxon>
        <taxon>Pseudomonadati</taxon>
        <taxon>Pseudomonadota</taxon>
        <taxon>Gammaproteobacteria</taxon>
        <taxon>Alteromonadales</taxon>
        <taxon>Shewanellaceae</taxon>
        <taxon>Shewanella</taxon>
    </lineage>
</organism>
<dbReference type="RefSeq" id="WP_169562987.1">
    <property type="nucleotide sequence ID" value="NZ_JAAXYH010000002.1"/>
</dbReference>
<feature type="transmembrane region" description="Helical" evidence="6">
    <location>
        <begin position="291"/>
        <end position="309"/>
    </location>
</feature>
<feature type="transmembrane region" description="Helical" evidence="6">
    <location>
        <begin position="329"/>
        <end position="349"/>
    </location>
</feature>
<accession>A0A972FRA6</accession>
<name>A0A972FRA6_9GAMM</name>
<proteinExistence type="predicted"/>
<sequence>MNAVVIAVCLMLALSIARVNVVIALTVSALVAGLIGGLSLHQTIDAFNLGLGGGAQIALSYALLGAFAVALSHSGLTTLISNAIIRRLGRAPDAAGNRAIRYLLLLALLAMSVASQNVLPIHIAFIPILIPPLLHVMSRLNLDRRLVACVLTFGLVTTYMVLPVGFGGIFLNDILLANLNTNGLNAVSEQVPQAMLIPALGMLVGLLIAVFISYRAPRSYDEEKILSAEPEESLNRRNLIIAGVAIVATLVVQLETDSMIFGALVGFMIFSLGGALKHVAGEDIFNQGVRMMANIGFIMIAAAGFAAVVKDTGQVASLVTSLGELIGDNKALAAFLMLLVGLLITMGIGSSFSTIPIIATIYVPLALSFGFSVPATIALVGTAAALGDAGSPASDSTLGPTAGLNADGQHDHIRDSVIPTFIHYNIPLLVFGWVAAMVL</sequence>
<evidence type="ECO:0000256" key="5">
    <source>
        <dbReference type="ARBA" id="ARBA00023136"/>
    </source>
</evidence>
<comment type="caution">
    <text evidence="9">The sequence shown here is derived from an EMBL/GenBank/DDBJ whole genome shotgun (WGS) entry which is preliminary data.</text>
</comment>
<dbReference type="PANTHER" id="PTHR37821:SF1">
    <property type="entry name" value="AMINO ACID TRANSPORTER YUIF-RELATED"/>
    <property type="match status" value="1"/>
</dbReference>
<dbReference type="GO" id="GO:0005886">
    <property type="term" value="C:plasma membrane"/>
    <property type="evidence" value="ECO:0007669"/>
    <property type="project" value="UniProtKB-SubCell"/>
</dbReference>